<reference evidence="2 3" key="1">
    <citation type="submission" date="2015-04" db="EMBL/GenBank/DDBJ databases">
        <title>Complete genome sequence of Schizopora paradoxa KUC8140, a cosmopolitan wood degrader in East Asia.</title>
        <authorList>
            <consortium name="DOE Joint Genome Institute"/>
            <person name="Min B."/>
            <person name="Park H."/>
            <person name="Jang Y."/>
            <person name="Kim J.-J."/>
            <person name="Kim K.H."/>
            <person name="Pangilinan J."/>
            <person name="Lipzen A."/>
            <person name="Riley R."/>
            <person name="Grigoriev I.V."/>
            <person name="Spatafora J.W."/>
            <person name="Choi I.-G."/>
        </authorList>
    </citation>
    <scope>NUCLEOTIDE SEQUENCE [LARGE SCALE GENOMIC DNA]</scope>
    <source>
        <strain evidence="2 3">KUC8140</strain>
    </source>
</reference>
<evidence type="ECO:0000313" key="3">
    <source>
        <dbReference type="Proteomes" id="UP000053477"/>
    </source>
</evidence>
<feature type="region of interest" description="Disordered" evidence="1">
    <location>
        <begin position="685"/>
        <end position="706"/>
    </location>
</feature>
<keyword evidence="3" id="KW-1185">Reference proteome</keyword>
<organism evidence="2 3">
    <name type="scientific">Schizopora paradoxa</name>
    <dbReference type="NCBI Taxonomy" id="27342"/>
    <lineage>
        <taxon>Eukaryota</taxon>
        <taxon>Fungi</taxon>
        <taxon>Dikarya</taxon>
        <taxon>Basidiomycota</taxon>
        <taxon>Agaricomycotina</taxon>
        <taxon>Agaricomycetes</taxon>
        <taxon>Hymenochaetales</taxon>
        <taxon>Schizoporaceae</taxon>
        <taxon>Schizopora</taxon>
    </lineage>
</organism>
<protein>
    <submittedName>
        <fullName evidence="2">Uncharacterized protein</fullName>
    </submittedName>
</protein>
<dbReference type="EMBL" id="KQ086075">
    <property type="protein sequence ID" value="KLO08842.1"/>
    <property type="molecule type" value="Genomic_DNA"/>
</dbReference>
<accession>A0A0H2RBL9</accession>
<dbReference type="Proteomes" id="UP000053477">
    <property type="component" value="Unassembled WGS sequence"/>
</dbReference>
<evidence type="ECO:0000256" key="1">
    <source>
        <dbReference type="SAM" id="MobiDB-lite"/>
    </source>
</evidence>
<dbReference type="AlphaFoldDB" id="A0A0H2RBL9"/>
<gene>
    <name evidence="2" type="ORF">SCHPADRAFT_1000667</name>
</gene>
<evidence type="ECO:0000313" key="2">
    <source>
        <dbReference type="EMBL" id="KLO08842.1"/>
    </source>
</evidence>
<sequence>MNYNSLPREVRHLELTRADSISTISSNATASNLPGAGRVVGNVFETLGRRLESIINRVATDRGLGPLAVAQDIRKLRRHDETTFVQRYTAPSRQLSKQEAKALKKRCEKLLKYAKAKQLDTQLVALEEVTALTIEDPIVKAILKDCRVDSLRPNYREVVLESASDRALSTIRETQTHSLWSDLIVKLESGNRNGIDWGVLRNSFVDSKVSFIAGRYLTHLLGSKSTEGCLADFWLLYRHYLETASTMPHAIEWSNVNTCSTMSDTFVLNSVIEGSPHEQFETLALSAFREIRHLPDFFHRYFESPKIEFIVDSNTQELIVDYSEVIDPHMERRSTLCVNVLIALTGSREFRDHQSFIQNLYFTSRSMLKDTILGSDVLIAYCHMAHFSGLRDLKVTKSFPQISQLEGPAALLERNMDGTSLPEGRALAKFLAVKYMTLSRYHKTELSLQSDHFSDFVMASGEYEKGVKELFEVVGRQYADAFLLRVTVDGVCCYIEDYFSILDGSHISKAFKAFPNRKICIDILPYNVESDLMFLEVSNGLNEPFSVNGHYPILAGYDRSGKPTYVGRLYGSFPHLCSPYLLVADKASTGTTYYANDQKRTLRTDCFDVLVLRQNPSDILPGYVRTFEGSADPTGPLGWRKLWPMKDPVVSDILDENARSLLGLWDDFLSGVDIPAAQIDPVFELEDDMPPEGTSRGTENERTTSGSRLRYRRYMRCTRCTRKARPSVMNTWTKLENVKKAKKSLLKEKLRAAERDYARARV</sequence>
<name>A0A0H2RBL9_9AGAM</name>
<dbReference type="InParanoid" id="A0A0H2RBL9"/>
<proteinExistence type="predicted"/>